<feature type="domain" description="SSD" evidence="7">
    <location>
        <begin position="642"/>
        <end position="769"/>
    </location>
</feature>
<evidence type="ECO:0000256" key="2">
    <source>
        <dbReference type="ARBA" id="ARBA00022475"/>
    </source>
</evidence>
<evidence type="ECO:0000256" key="3">
    <source>
        <dbReference type="ARBA" id="ARBA00022692"/>
    </source>
</evidence>
<keyword evidence="5 6" id="KW-0472">Membrane</keyword>
<keyword evidence="9" id="KW-1185">Reference proteome</keyword>
<feature type="transmembrane region" description="Helical" evidence="6">
    <location>
        <begin position="342"/>
        <end position="365"/>
    </location>
</feature>
<feature type="transmembrane region" description="Helical" evidence="6">
    <location>
        <begin position="402"/>
        <end position="421"/>
    </location>
</feature>
<evidence type="ECO:0000313" key="9">
    <source>
        <dbReference type="Proteomes" id="UP000315003"/>
    </source>
</evidence>
<evidence type="ECO:0000256" key="1">
    <source>
        <dbReference type="ARBA" id="ARBA00004651"/>
    </source>
</evidence>
<dbReference type="InterPro" id="IPR004869">
    <property type="entry name" value="MMPL_dom"/>
</dbReference>
<dbReference type="PROSITE" id="PS50156">
    <property type="entry name" value="SSD"/>
    <property type="match status" value="1"/>
</dbReference>
<keyword evidence="3 6" id="KW-0812">Transmembrane</keyword>
<name>A0A517SNU7_9BACT</name>
<dbReference type="Gene3D" id="1.20.1640.10">
    <property type="entry name" value="Multidrug efflux transporter AcrB transmembrane domain"/>
    <property type="match status" value="2"/>
</dbReference>
<accession>A0A517SNU7</accession>
<reference evidence="8 9" key="1">
    <citation type="submission" date="2019-02" db="EMBL/GenBank/DDBJ databases">
        <title>Deep-cultivation of Planctomycetes and their phenomic and genomic characterization uncovers novel biology.</title>
        <authorList>
            <person name="Wiegand S."/>
            <person name="Jogler M."/>
            <person name="Boedeker C."/>
            <person name="Pinto D."/>
            <person name="Vollmers J."/>
            <person name="Rivas-Marin E."/>
            <person name="Kohn T."/>
            <person name="Peeters S.H."/>
            <person name="Heuer A."/>
            <person name="Rast P."/>
            <person name="Oberbeckmann S."/>
            <person name="Bunk B."/>
            <person name="Jeske O."/>
            <person name="Meyerdierks A."/>
            <person name="Storesund J.E."/>
            <person name="Kallscheuer N."/>
            <person name="Luecker S."/>
            <person name="Lage O.M."/>
            <person name="Pohl T."/>
            <person name="Merkel B.J."/>
            <person name="Hornburger P."/>
            <person name="Mueller R.-W."/>
            <person name="Bruemmer F."/>
            <person name="Labrenz M."/>
            <person name="Spormann A.M."/>
            <person name="Op den Camp H."/>
            <person name="Overmann J."/>
            <person name="Amann R."/>
            <person name="Jetten M.S.M."/>
            <person name="Mascher T."/>
            <person name="Medema M.H."/>
            <person name="Devos D.P."/>
            <person name="Kaster A.-K."/>
            <person name="Ovreas L."/>
            <person name="Rohde M."/>
            <person name="Galperin M.Y."/>
            <person name="Jogler C."/>
        </authorList>
    </citation>
    <scope>NUCLEOTIDE SEQUENCE [LARGE SCALE GENOMIC DNA]</scope>
    <source>
        <strain evidence="8 9">SV_7m_r</strain>
    </source>
</reference>
<evidence type="ECO:0000313" key="8">
    <source>
        <dbReference type="EMBL" id="QDT57791.1"/>
    </source>
</evidence>
<dbReference type="Pfam" id="PF03176">
    <property type="entry name" value="MMPL"/>
    <property type="match status" value="2"/>
</dbReference>
<feature type="transmembrane region" description="Helical" evidence="6">
    <location>
        <begin position="704"/>
        <end position="732"/>
    </location>
</feature>
<evidence type="ECO:0000256" key="6">
    <source>
        <dbReference type="SAM" id="Phobius"/>
    </source>
</evidence>
<keyword evidence="2" id="KW-1003">Cell membrane</keyword>
<dbReference type="InterPro" id="IPR000731">
    <property type="entry name" value="SSD"/>
</dbReference>
<evidence type="ECO:0000256" key="4">
    <source>
        <dbReference type="ARBA" id="ARBA00022989"/>
    </source>
</evidence>
<comment type="subcellular location">
    <subcellularLocation>
        <location evidence="1">Cell membrane</location>
        <topology evidence="1">Multi-pass membrane protein</topology>
    </subcellularLocation>
</comment>
<keyword evidence="4 6" id="KW-1133">Transmembrane helix</keyword>
<evidence type="ECO:0000256" key="5">
    <source>
        <dbReference type="ARBA" id="ARBA00023136"/>
    </source>
</evidence>
<sequence>MHPFIRTIVTSRWLGICLAVALWVIAYPIAQQLKSQRSVTTLFAAHNPLLRDYQDMKTWFGDQDVLILMYRDQDLASQAGMERCQALAERLATIPDVASVLTPQRLNQLAEESSKNPLQLLTGASTPEPNAIPRLLRGDDPAAVELEKLFAGYTHSADYQYAAAVVIANTDQEGQTLQALNQAVQWWSQQPGVSEVSLVGEPVLVEQAFSLVETDGASLAIITILLLSLVLLIVLWDWRLVMLTTLVIGWSIVVTRALMVMLGISLSLIASIMTAIDTVVTVTAVVHLGVRYQSRRRRGDSVRQAMLESFRCLALPIFWTCATDAAGFFALGFSEILPVQEFGWMIGFSAINVCLALLLIGPTCLSLPEFPSARQSPRFAGGLAARLRTASGLIASRCVRHYRLIVAAGLVLMGLAVLLVANGETESSFLRNFRADSSIAQDYGNVEAKLGGAGVWDLVLDVPYPVTDSMLTKVDQLEQQLREDLAGPNGLTKVISVADAAQAFGQSRLGSLMNGTARIEAMRLRLPSFVGALISKPLAANGVPDDTKNRCKLRIMLRSSEALTTAQKQALMASVASIANEHQAQWAADSNWTANAAPLITGYYVMMTELVDQLIADQWRCFGVSAALIWILMVLANRSLRLASAALLPNLLPAFLVLAVTLLVGEKVNMGAAMIAAVSVGLSIDSSIHLMSHYRRRRMTDRPVSVVVVSAARQVGVAVCLSTLALVVGFGVLGGSEFIPTATFGTLVACTLVVGTVINLSLLPASIRMMDRDQ</sequence>
<dbReference type="Proteomes" id="UP000315003">
    <property type="component" value="Chromosome"/>
</dbReference>
<feature type="transmembrane region" description="Helical" evidence="6">
    <location>
        <begin position="217"/>
        <end position="236"/>
    </location>
</feature>
<evidence type="ECO:0000259" key="7">
    <source>
        <dbReference type="PROSITE" id="PS50156"/>
    </source>
</evidence>
<feature type="transmembrane region" description="Helical" evidence="6">
    <location>
        <begin position="622"/>
        <end position="640"/>
    </location>
</feature>
<dbReference type="PANTHER" id="PTHR33406:SF12">
    <property type="entry name" value="BLR2997 PROTEIN"/>
    <property type="match status" value="1"/>
</dbReference>
<feature type="transmembrane region" description="Helical" evidence="6">
    <location>
        <begin position="647"/>
        <end position="665"/>
    </location>
</feature>
<gene>
    <name evidence="8" type="ORF">SV7mr_02760</name>
</gene>
<dbReference type="GO" id="GO:0005886">
    <property type="term" value="C:plasma membrane"/>
    <property type="evidence" value="ECO:0007669"/>
    <property type="project" value="UniProtKB-SubCell"/>
</dbReference>
<feature type="transmembrane region" description="Helical" evidence="6">
    <location>
        <begin position="268"/>
        <end position="290"/>
    </location>
</feature>
<dbReference type="AlphaFoldDB" id="A0A517SNU7"/>
<dbReference type="SUPFAM" id="SSF82866">
    <property type="entry name" value="Multidrug efflux transporter AcrB transmembrane domain"/>
    <property type="match status" value="2"/>
</dbReference>
<organism evidence="8 9">
    <name type="scientific">Stieleria bergensis</name>
    <dbReference type="NCBI Taxonomy" id="2528025"/>
    <lineage>
        <taxon>Bacteria</taxon>
        <taxon>Pseudomonadati</taxon>
        <taxon>Planctomycetota</taxon>
        <taxon>Planctomycetia</taxon>
        <taxon>Pirellulales</taxon>
        <taxon>Pirellulaceae</taxon>
        <taxon>Stieleria</taxon>
    </lineage>
</organism>
<dbReference type="PANTHER" id="PTHR33406">
    <property type="entry name" value="MEMBRANE PROTEIN MJ1562-RELATED"/>
    <property type="match status" value="1"/>
</dbReference>
<dbReference type="EMBL" id="CP036272">
    <property type="protein sequence ID" value="QDT57791.1"/>
    <property type="molecule type" value="Genomic_DNA"/>
</dbReference>
<dbReference type="InterPro" id="IPR050545">
    <property type="entry name" value="Mycobact_MmpL"/>
</dbReference>
<feature type="transmembrane region" description="Helical" evidence="6">
    <location>
        <begin position="12"/>
        <end position="30"/>
    </location>
</feature>
<protein>
    <submittedName>
        <fullName evidence="8">MMPL family protein</fullName>
    </submittedName>
</protein>
<feature type="transmembrane region" description="Helical" evidence="6">
    <location>
        <begin position="243"/>
        <end position="262"/>
    </location>
</feature>
<proteinExistence type="predicted"/>
<feature type="transmembrane region" description="Helical" evidence="6">
    <location>
        <begin position="738"/>
        <end position="762"/>
    </location>
</feature>
<feature type="transmembrane region" description="Helical" evidence="6">
    <location>
        <begin position="671"/>
        <end position="692"/>
    </location>
</feature>
<feature type="transmembrane region" description="Helical" evidence="6">
    <location>
        <begin position="310"/>
        <end position="330"/>
    </location>
</feature>